<comment type="caution">
    <text evidence="2">The sequence shown here is derived from an EMBL/GenBank/DDBJ whole genome shotgun (WGS) entry which is preliminary data.</text>
</comment>
<dbReference type="Pfam" id="PF13577">
    <property type="entry name" value="SnoaL_4"/>
    <property type="match status" value="1"/>
</dbReference>
<keyword evidence="3" id="KW-1185">Reference proteome</keyword>
<dbReference type="Gene3D" id="3.10.450.50">
    <property type="match status" value="1"/>
</dbReference>
<dbReference type="InterPro" id="IPR037401">
    <property type="entry name" value="SnoaL-like"/>
</dbReference>
<dbReference type="EMBL" id="SMFZ01000002">
    <property type="protein sequence ID" value="TCK22047.1"/>
    <property type="molecule type" value="Genomic_DNA"/>
</dbReference>
<organism evidence="2 3">
    <name type="scientific">Pseudonocardia endophytica</name>
    <dbReference type="NCBI Taxonomy" id="401976"/>
    <lineage>
        <taxon>Bacteria</taxon>
        <taxon>Bacillati</taxon>
        <taxon>Actinomycetota</taxon>
        <taxon>Actinomycetes</taxon>
        <taxon>Pseudonocardiales</taxon>
        <taxon>Pseudonocardiaceae</taxon>
        <taxon>Pseudonocardia</taxon>
    </lineage>
</organism>
<proteinExistence type="predicted"/>
<gene>
    <name evidence="2" type="ORF">EV378_6044</name>
</gene>
<dbReference type="SUPFAM" id="SSF54427">
    <property type="entry name" value="NTF2-like"/>
    <property type="match status" value="1"/>
</dbReference>
<evidence type="ECO:0000313" key="2">
    <source>
        <dbReference type="EMBL" id="TCK22047.1"/>
    </source>
</evidence>
<evidence type="ECO:0000313" key="3">
    <source>
        <dbReference type="Proteomes" id="UP000295560"/>
    </source>
</evidence>
<dbReference type="InterPro" id="IPR032710">
    <property type="entry name" value="NTF2-like_dom_sf"/>
</dbReference>
<evidence type="ECO:0000259" key="1">
    <source>
        <dbReference type="Pfam" id="PF13577"/>
    </source>
</evidence>
<dbReference type="CDD" id="cd00531">
    <property type="entry name" value="NTF2_like"/>
    <property type="match status" value="1"/>
</dbReference>
<dbReference type="RefSeq" id="WP_165922549.1">
    <property type="nucleotide sequence ID" value="NZ_SMFZ01000002.1"/>
</dbReference>
<protein>
    <submittedName>
        <fullName evidence="2">SnoaL-like protein</fullName>
    </submittedName>
</protein>
<reference evidence="2 3" key="1">
    <citation type="submission" date="2019-03" db="EMBL/GenBank/DDBJ databases">
        <title>Sequencing the genomes of 1000 actinobacteria strains.</title>
        <authorList>
            <person name="Klenk H.-P."/>
        </authorList>
    </citation>
    <scope>NUCLEOTIDE SEQUENCE [LARGE SCALE GENOMIC DNA]</scope>
    <source>
        <strain evidence="2 3">DSM 44969</strain>
    </source>
</reference>
<dbReference type="AlphaFoldDB" id="A0A4R1HIG8"/>
<name>A0A4R1HIG8_PSEEN</name>
<sequence length="143" mass="15288">MRAPADLYGRYAHLYDDGHAEQFADLFTDDGVFAVAGREPVRGRAAIARAARRGRDALPGVRHLVSSVAVETAADGATASGRAYVQAVQIGDTSVLLVTLGIYDDRFVRDGDGSWRIAEHRFTALTSSGLRGATLAEAAPSRW</sequence>
<feature type="domain" description="SnoaL-like" evidence="1">
    <location>
        <begin position="5"/>
        <end position="119"/>
    </location>
</feature>
<dbReference type="Proteomes" id="UP000295560">
    <property type="component" value="Unassembled WGS sequence"/>
</dbReference>
<accession>A0A4R1HIG8</accession>